<dbReference type="InterPro" id="IPR017926">
    <property type="entry name" value="GATASE"/>
</dbReference>
<evidence type="ECO:0000313" key="12">
    <source>
        <dbReference type="EMBL" id="GAA4886501.1"/>
    </source>
</evidence>
<evidence type="ECO:0000256" key="2">
    <source>
        <dbReference type="ARBA" id="ARBA00011152"/>
    </source>
</evidence>
<keyword evidence="5 10" id="KW-0315">Glutamine amidotransferase</keyword>
<dbReference type="InterPro" id="IPR029062">
    <property type="entry name" value="Class_I_gatase-like"/>
</dbReference>
<keyword evidence="3 10" id="KW-0028">Amino-acid biosynthesis</keyword>
<feature type="active site" evidence="10">
    <location>
        <position position="182"/>
    </location>
</feature>
<dbReference type="InterPro" id="IPR010139">
    <property type="entry name" value="Imidazole-glycPsynth_HisH"/>
</dbReference>
<evidence type="ECO:0000256" key="1">
    <source>
        <dbReference type="ARBA" id="ARBA00005091"/>
    </source>
</evidence>
<dbReference type="EMBL" id="BAABJZ010000065">
    <property type="protein sequence ID" value="GAA4886501.1"/>
    <property type="molecule type" value="Genomic_DNA"/>
</dbReference>
<comment type="catalytic activity">
    <reaction evidence="8 10">
        <text>5-[(5-phospho-1-deoxy-D-ribulos-1-ylimino)methylamino]-1-(5-phospho-beta-D-ribosyl)imidazole-4-carboxamide + L-glutamine = D-erythro-1-(imidazol-4-yl)glycerol 3-phosphate + 5-amino-1-(5-phospho-beta-D-ribosyl)imidazole-4-carboxamide + L-glutamate + H(+)</text>
        <dbReference type="Rhea" id="RHEA:24793"/>
        <dbReference type="ChEBI" id="CHEBI:15378"/>
        <dbReference type="ChEBI" id="CHEBI:29985"/>
        <dbReference type="ChEBI" id="CHEBI:58278"/>
        <dbReference type="ChEBI" id="CHEBI:58359"/>
        <dbReference type="ChEBI" id="CHEBI:58475"/>
        <dbReference type="ChEBI" id="CHEBI:58525"/>
        <dbReference type="EC" id="4.3.2.10"/>
    </reaction>
</comment>
<keyword evidence="7 10" id="KW-0456">Lyase</keyword>
<dbReference type="NCBIfam" id="TIGR01855">
    <property type="entry name" value="IMP_synth_hisH"/>
    <property type="match status" value="1"/>
</dbReference>
<evidence type="ECO:0000256" key="5">
    <source>
        <dbReference type="ARBA" id="ARBA00022962"/>
    </source>
</evidence>
<evidence type="ECO:0000256" key="8">
    <source>
        <dbReference type="ARBA" id="ARBA00047838"/>
    </source>
</evidence>
<feature type="active site" description="Nucleophile" evidence="10">
    <location>
        <position position="76"/>
    </location>
</feature>
<dbReference type="PANTHER" id="PTHR42701:SF1">
    <property type="entry name" value="IMIDAZOLE GLYCEROL PHOSPHATE SYNTHASE SUBUNIT HISH"/>
    <property type="match status" value="1"/>
</dbReference>
<evidence type="ECO:0000256" key="10">
    <source>
        <dbReference type="HAMAP-Rule" id="MF_00278"/>
    </source>
</evidence>
<reference evidence="13" key="1">
    <citation type="journal article" date="2019" name="Int. J. Syst. Evol. Microbiol.">
        <title>The Global Catalogue of Microorganisms (GCM) 10K type strain sequencing project: providing services to taxonomists for standard genome sequencing and annotation.</title>
        <authorList>
            <consortium name="The Broad Institute Genomics Platform"/>
            <consortium name="The Broad Institute Genome Sequencing Center for Infectious Disease"/>
            <person name="Wu L."/>
            <person name="Ma J."/>
        </authorList>
    </citation>
    <scope>NUCLEOTIDE SEQUENCE [LARGE SCALE GENOMIC DNA]</scope>
    <source>
        <strain evidence="13">JCM 18401</strain>
    </source>
</reference>
<evidence type="ECO:0000313" key="13">
    <source>
        <dbReference type="Proteomes" id="UP001499988"/>
    </source>
</evidence>
<feature type="domain" description="Glutamine amidotransferase" evidence="11">
    <location>
        <begin position="4"/>
        <end position="196"/>
    </location>
</feature>
<dbReference type="PRINTS" id="PR00097">
    <property type="entry name" value="ANTSNTHASEII"/>
</dbReference>
<evidence type="ECO:0000259" key="11">
    <source>
        <dbReference type="Pfam" id="PF00117"/>
    </source>
</evidence>
<organism evidence="12 13">
    <name type="scientific">Ferrimonas pelagia</name>
    <dbReference type="NCBI Taxonomy" id="1177826"/>
    <lineage>
        <taxon>Bacteria</taxon>
        <taxon>Pseudomonadati</taxon>
        <taxon>Pseudomonadota</taxon>
        <taxon>Gammaproteobacteria</taxon>
        <taxon>Alteromonadales</taxon>
        <taxon>Ferrimonadaceae</taxon>
        <taxon>Ferrimonas</taxon>
    </lineage>
</organism>
<keyword evidence="6 10" id="KW-0368">Histidine biosynthesis</keyword>
<sequence length="200" mass="21522">MTVIIDTGCANLSSVRFALERLGATPQISRDPQTILSADRVILPGVGSAQAAMVQLRERGLLEVLPKIEQPLLGICLGMQLLGEASQEGTVAQKSMPLPGLLPFTTEKLRVGDQPLPHMGWNTLEPTDHPLFAGINKGDYVYFVHSYGVAETELTLAASEYGQRFSASVGRGNIMGVQFHPERSGAVGARILKNFLEIPA</sequence>
<dbReference type="Proteomes" id="UP001499988">
    <property type="component" value="Unassembled WGS sequence"/>
</dbReference>
<dbReference type="EC" id="3.5.1.2" evidence="10"/>
<name>A0ABP9EVG5_9GAMM</name>
<dbReference type="Gene3D" id="3.40.50.880">
    <property type="match status" value="1"/>
</dbReference>
<comment type="catalytic activity">
    <reaction evidence="9 10">
        <text>L-glutamine + H2O = L-glutamate + NH4(+)</text>
        <dbReference type="Rhea" id="RHEA:15889"/>
        <dbReference type="ChEBI" id="CHEBI:15377"/>
        <dbReference type="ChEBI" id="CHEBI:28938"/>
        <dbReference type="ChEBI" id="CHEBI:29985"/>
        <dbReference type="ChEBI" id="CHEBI:58359"/>
        <dbReference type="EC" id="3.5.1.2"/>
    </reaction>
</comment>
<comment type="pathway">
    <text evidence="1 10">Amino-acid biosynthesis; L-histidine biosynthesis; L-histidine from 5-phospho-alpha-D-ribose 1-diphosphate: step 5/9.</text>
</comment>
<comment type="subcellular location">
    <subcellularLocation>
        <location evidence="10">Cytoplasm</location>
    </subcellularLocation>
</comment>
<keyword evidence="10" id="KW-0963">Cytoplasm</keyword>
<accession>A0ABP9EVG5</accession>
<evidence type="ECO:0000256" key="6">
    <source>
        <dbReference type="ARBA" id="ARBA00023102"/>
    </source>
</evidence>
<keyword evidence="13" id="KW-1185">Reference proteome</keyword>
<comment type="function">
    <text evidence="10">IGPS catalyzes the conversion of PRFAR and glutamine to IGP, AICAR and glutamate. The HisH subunit catalyzes the hydrolysis of glutamine to glutamate and ammonia as part of the synthesis of IGP and AICAR. The resulting ammonia molecule is channeled to the active site of HisF.</text>
</comment>
<dbReference type="PIRSF" id="PIRSF000495">
    <property type="entry name" value="Amidotransf_hisH"/>
    <property type="match status" value="1"/>
</dbReference>
<evidence type="ECO:0000256" key="9">
    <source>
        <dbReference type="ARBA" id="ARBA00049534"/>
    </source>
</evidence>
<dbReference type="Pfam" id="PF00117">
    <property type="entry name" value="GATase"/>
    <property type="match status" value="1"/>
</dbReference>
<evidence type="ECO:0000256" key="7">
    <source>
        <dbReference type="ARBA" id="ARBA00023239"/>
    </source>
</evidence>
<dbReference type="EC" id="4.3.2.10" evidence="10"/>
<dbReference type="RefSeq" id="WP_345335217.1">
    <property type="nucleotide sequence ID" value="NZ_BAABJZ010000065.1"/>
</dbReference>
<proteinExistence type="inferred from homology"/>
<comment type="caution">
    <text evidence="12">The sequence shown here is derived from an EMBL/GenBank/DDBJ whole genome shotgun (WGS) entry which is preliminary data.</text>
</comment>
<dbReference type="CDD" id="cd01748">
    <property type="entry name" value="GATase1_IGP_Synthase"/>
    <property type="match status" value="1"/>
</dbReference>
<dbReference type="PROSITE" id="PS51273">
    <property type="entry name" value="GATASE_TYPE_1"/>
    <property type="match status" value="1"/>
</dbReference>
<evidence type="ECO:0000256" key="4">
    <source>
        <dbReference type="ARBA" id="ARBA00022801"/>
    </source>
</evidence>
<dbReference type="HAMAP" id="MF_00278">
    <property type="entry name" value="HisH"/>
    <property type="match status" value="1"/>
</dbReference>
<keyword evidence="4 10" id="KW-0378">Hydrolase</keyword>
<dbReference type="SUPFAM" id="SSF52317">
    <property type="entry name" value="Class I glutamine amidotransferase-like"/>
    <property type="match status" value="1"/>
</dbReference>
<gene>
    <name evidence="10 12" type="primary">hisH</name>
    <name evidence="12" type="ORF">GCM10023333_19810</name>
</gene>
<feature type="active site" evidence="10">
    <location>
        <position position="180"/>
    </location>
</feature>
<evidence type="ECO:0000256" key="3">
    <source>
        <dbReference type="ARBA" id="ARBA00022605"/>
    </source>
</evidence>
<protein>
    <recommendedName>
        <fullName evidence="10">Imidazole glycerol phosphate synthase subunit HisH</fullName>
        <ecNumber evidence="10">4.3.2.10</ecNumber>
    </recommendedName>
    <alternativeName>
        <fullName evidence="10">IGP synthase glutaminase subunit</fullName>
        <ecNumber evidence="10">3.5.1.2</ecNumber>
    </alternativeName>
    <alternativeName>
        <fullName evidence="10">IGP synthase subunit HisH</fullName>
    </alternativeName>
    <alternativeName>
        <fullName evidence="10">ImGP synthase subunit HisH</fullName>
        <shortName evidence="10">IGPS subunit HisH</shortName>
    </alternativeName>
</protein>
<comment type="subunit">
    <text evidence="2 10">Heterodimer of HisH and HisF.</text>
</comment>
<dbReference type="PANTHER" id="PTHR42701">
    <property type="entry name" value="IMIDAZOLE GLYCEROL PHOSPHATE SYNTHASE SUBUNIT HISH"/>
    <property type="match status" value="1"/>
</dbReference>